<keyword evidence="1" id="KW-1133">Transmembrane helix</keyword>
<evidence type="ECO:0008006" key="4">
    <source>
        <dbReference type="Google" id="ProtNLM"/>
    </source>
</evidence>
<reference evidence="2 3" key="2">
    <citation type="submission" date="2009-02" db="EMBL/GenBank/DDBJ databases">
        <title>Draft genome sequence of Holdemania filiformis DSM 12042.</title>
        <authorList>
            <person name="Sudarsanam P."/>
            <person name="Ley R."/>
            <person name="Guruge J."/>
            <person name="Turnbaugh P.J."/>
            <person name="Mahowald M."/>
            <person name="Liep D."/>
            <person name="Gordon J."/>
        </authorList>
    </citation>
    <scope>NUCLEOTIDE SEQUENCE [LARGE SCALE GENOMIC DNA]</scope>
    <source>
        <strain evidence="2 3">DSM 12042</strain>
    </source>
</reference>
<organism evidence="2 3">
    <name type="scientific">Holdemania filiformis DSM 12042</name>
    <dbReference type="NCBI Taxonomy" id="545696"/>
    <lineage>
        <taxon>Bacteria</taxon>
        <taxon>Bacillati</taxon>
        <taxon>Bacillota</taxon>
        <taxon>Erysipelotrichia</taxon>
        <taxon>Erysipelotrichales</taxon>
        <taxon>Erysipelotrichaceae</taxon>
        <taxon>Holdemania</taxon>
    </lineage>
</organism>
<proteinExistence type="predicted"/>
<keyword evidence="1" id="KW-0472">Membrane</keyword>
<gene>
    <name evidence="2" type="ORF">HOLDEFILI_00399</name>
</gene>
<name>B9Y3M4_9FIRM</name>
<feature type="transmembrane region" description="Helical" evidence="1">
    <location>
        <begin position="42"/>
        <end position="60"/>
    </location>
</feature>
<evidence type="ECO:0000313" key="3">
    <source>
        <dbReference type="Proteomes" id="UP000005950"/>
    </source>
</evidence>
<feature type="transmembrane region" description="Helical" evidence="1">
    <location>
        <begin position="12"/>
        <end position="30"/>
    </location>
</feature>
<dbReference type="AlphaFoldDB" id="B9Y3M4"/>
<comment type="caution">
    <text evidence="2">The sequence shown here is derived from an EMBL/GenBank/DDBJ whole genome shotgun (WGS) entry which is preliminary data.</text>
</comment>
<dbReference type="HOGENOM" id="CLU_2878970_0_0_9"/>
<evidence type="ECO:0000256" key="1">
    <source>
        <dbReference type="SAM" id="Phobius"/>
    </source>
</evidence>
<dbReference type="EMBL" id="ACCF01000026">
    <property type="protein sequence ID" value="EEF69424.1"/>
    <property type="molecule type" value="Genomic_DNA"/>
</dbReference>
<dbReference type="Proteomes" id="UP000005950">
    <property type="component" value="Unassembled WGS sequence"/>
</dbReference>
<keyword evidence="1" id="KW-0812">Transmembrane</keyword>
<dbReference type="STRING" id="545696.HOLDEFILI_00399"/>
<accession>B9Y3M4</accession>
<sequence length="70" mass="7655">MKPKGGVVMKKRIGGILIVSGAILLLNPTLDVQQLMAGMETMLVSYWPVLLIVLGLALQNDGRKTKKTHR</sequence>
<reference evidence="2 3" key="1">
    <citation type="submission" date="2008-12" db="EMBL/GenBank/DDBJ databases">
        <authorList>
            <person name="Fulton L."/>
            <person name="Clifton S."/>
            <person name="Fulton B."/>
            <person name="Xu J."/>
            <person name="Minx P."/>
            <person name="Pepin K.H."/>
            <person name="Johnson M."/>
            <person name="Bhonagiri V."/>
            <person name="Nash W.E."/>
            <person name="Mardis E.R."/>
            <person name="Wilson R.K."/>
        </authorList>
    </citation>
    <scope>NUCLEOTIDE SEQUENCE [LARGE SCALE GENOMIC DNA]</scope>
    <source>
        <strain evidence="2 3">DSM 12042</strain>
    </source>
</reference>
<evidence type="ECO:0000313" key="2">
    <source>
        <dbReference type="EMBL" id="EEF69424.1"/>
    </source>
</evidence>
<protein>
    <recommendedName>
        <fullName evidence="4">DUF5668 domain-containing protein</fullName>
    </recommendedName>
</protein>